<evidence type="ECO:0000256" key="2">
    <source>
        <dbReference type="ARBA" id="ARBA00001946"/>
    </source>
</evidence>
<comment type="pathway">
    <text evidence="3 11">Cofactor biosynthesis; thiamine diphosphate biosynthesis; 4-methyl-5-(2-phosphoethyl)-thiazole from 5-(2-hydroxyethyl)-4-methylthiazole: step 1/1.</text>
</comment>
<dbReference type="EC" id="2.7.1.50" evidence="11"/>
<dbReference type="PIRSF" id="PIRSF000513">
    <property type="entry name" value="Thz_kinase"/>
    <property type="match status" value="1"/>
</dbReference>
<comment type="catalytic activity">
    <reaction evidence="1 11">
        <text>5-(2-hydroxyethyl)-4-methylthiazole + ATP = 4-methyl-5-(2-phosphooxyethyl)-thiazole + ADP + H(+)</text>
        <dbReference type="Rhea" id="RHEA:24212"/>
        <dbReference type="ChEBI" id="CHEBI:15378"/>
        <dbReference type="ChEBI" id="CHEBI:17957"/>
        <dbReference type="ChEBI" id="CHEBI:30616"/>
        <dbReference type="ChEBI" id="CHEBI:58296"/>
        <dbReference type="ChEBI" id="CHEBI:456216"/>
        <dbReference type="EC" id="2.7.1.50"/>
    </reaction>
</comment>
<dbReference type="RefSeq" id="WP_177671404.1">
    <property type="nucleotide sequence ID" value="NZ_JACRSY010000023.1"/>
</dbReference>
<keyword evidence="9 11" id="KW-0460">Magnesium</keyword>
<keyword evidence="7 11" id="KW-0418">Kinase</keyword>
<dbReference type="HAMAP" id="MF_00228">
    <property type="entry name" value="Thz_kinase"/>
    <property type="match status" value="1"/>
</dbReference>
<keyword evidence="5 11" id="KW-0479">Metal-binding</keyword>
<name>A0A926IEA0_9FIRM</name>
<dbReference type="Proteomes" id="UP000655830">
    <property type="component" value="Unassembled WGS sequence"/>
</dbReference>
<sequence>MFKQIASKVHEVRPLIHCITNYVSANDCANVLLACGASPIMADDVHEVEEITASAQALVLNLGTPNESKFISMLKAGQKANNLGIPVIFDPVGIGASQFRKDLAKTLLKEVSFSVIRGNASEITTLATWQNHSSCIDTNALKRSSYDMLIELAKNLSEKLGSIIVISGEEDIISSPHITYRVFHGHPAMSTITGTGCMLTSLIGAYCGANPTQLLQATLAATLAMGLSGEQAYSKLCQIQGGTGSMHILLIDAISLLDFSKVEGGLNYELYEKLS</sequence>
<evidence type="ECO:0000256" key="4">
    <source>
        <dbReference type="ARBA" id="ARBA00022679"/>
    </source>
</evidence>
<feature type="binding site" evidence="11">
    <location>
        <position position="41"/>
    </location>
    <ligand>
        <name>substrate</name>
    </ligand>
</feature>
<keyword evidence="4 11" id="KW-0808">Transferase</keyword>
<dbReference type="GO" id="GO:0005524">
    <property type="term" value="F:ATP binding"/>
    <property type="evidence" value="ECO:0007669"/>
    <property type="project" value="UniProtKB-UniRule"/>
</dbReference>
<comment type="cofactor">
    <cofactor evidence="2 11">
        <name>Mg(2+)</name>
        <dbReference type="ChEBI" id="CHEBI:18420"/>
    </cofactor>
</comment>
<evidence type="ECO:0000256" key="5">
    <source>
        <dbReference type="ARBA" id="ARBA00022723"/>
    </source>
</evidence>
<dbReference type="AlphaFoldDB" id="A0A926IEA0"/>
<keyword evidence="13" id="KW-1185">Reference proteome</keyword>
<feature type="binding site" evidence="11">
    <location>
        <position position="194"/>
    </location>
    <ligand>
        <name>substrate</name>
    </ligand>
</feature>
<evidence type="ECO:0000256" key="10">
    <source>
        <dbReference type="ARBA" id="ARBA00022977"/>
    </source>
</evidence>
<evidence type="ECO:0000256" key="3">
    <source>
        <dbReference type="ARBA" id="ARBA00004868"/>
    </source>
</evidence>
<dbReference type="GO" id="GO:0009229">
    <property type="term" value="P:thiamine diphosphate biosynthetic process"/>
    <property type="evidence" value="ECO:0007669"/>
    <property type="project" value="UniProtKB-UniRule"/>
</dbReference>
<feature type="binding site" evidence="11">
    <location>
        <position position="117"/>
    </location>
    <ligand>
        <name>ATP</name>
        <dbReference type="ChEBI" id="CHEBI:30616"/>
    </ligand>
</feature>
<reference evidence="12" key="1">
    <citation type="submission" date="2020-08" db="EMBL/GenBank/DDBJ databases">
        <title>Genome public.</title>
        <authorList>
            <person name="Liu C."/>
            <person name="Sun Q."/>
        </authorList>
    </citation>
    <scope>NUCLEOTIDE SEQUENCE</scope>
    <source>
        <strain evidence="12">NSJ-12</strain>
    </source>
</reference>
<proteinExistence type="inferred from homology"/>
<dbReference type="Gene3D" id="3.40.1190.20">
    <property type="match status" value="1"/>
</dbReference>
<comment type="caution">
    <text evidence="12">The sequence shown here is derived from an EMBL/GenBank/DDBJ whole genome shotgun (WGS) entry which is preliminary data.</text>
</comment>
<evidence type="ECO:0000256" key="6">
    <source>
        <dbReference type="ARBA" id="ARBA00022741"/>
    </source>
</evidence>
<keyword evidence="8 11" id="KW-0067">ATP-binding</keyword>
<dbReference type="InterPro" id="IPR029056">
    <property type="entry name" value="Ribokinase-like"/>
</dbReference>
<dbReference type="EMBL" id="JACRSY010000023">
    <property type="protein sequence ID" value="MBC8580567.1"/>
    <property type="molecule type" value="Genomic_DNA"/>
</dbReference>
<evidence type="ECO:0000313" key="13">
    <source>
        <dbReference type="Proteomes" id="UP000655830"/>
    </source>
</evidence>
<dbReference type="Pfam" id="PF02110">
    <property type="entry name" value="HK"/>
    <property type="match status" value="1"/>
</dbReference>
<evidence type="ECO:0000313" key="12">
    <source>
        <dbReference type="EMBL" id="MBC8580567.1"/>
    </source>
</evidence>
<dbReference type="NCBIfam" id="NF006830">
    <property type="entry name" value="PRK09355.1"/>
    <property type="match status" value="1"/>
</dbReference>
<organism evidence="12 13">
    <name type="scientific">Zhenhengia yiwuensis</name>
    <dbReference type="NCBI Taxonomy" id="2763666"/>
    <lineage>
        <taxon>Bacteria</taxon>
        <taxon>Bacillati</taxon>
        <taxon>Bacillota</taxon>
        <taxon>Clostridia</taxon>
        <taxon>Lachnospirales</taxon>
        <taxon>Lachnospiraceae</taxon>
        <taxon>Zhenhengia</taxon>
    </lineage>
</organism>
<keyword evidence="10 11" id="KW-0784">Thiamine biosynthesis</keyword>
<dbReference type="PRINTS" id="PR01099">
    <property type="entry name" value="HYETHTZKNASE"/>
</dbReference>
<protein>
    <recommendedName>
        <fullName evidence="11">Hydroxyethylthiazole kinase</fullName>
        <ecNumber evidence="11">2.7.1.50</ecNumber>
    </recommendedName>
    <alternativeName>
        <fullName evidence="11">4-methyl-5-beta-hydroxyethylthiazole kinase</fullName>
        <shortName evidence="11">TH kinase</shortName>
        <shortName evidence="11">Thz kinase</shortName>
    </alternativeName>
</protein>
<keyword evidence="6 11" id="KW-0547">Nucleotide-binding</keyword>
<dbReference type="GO" id="GO:0009228">
    <property type="term" value="P:thiamine biosynthetic process"/>
    <property type="evidence" value="ECO:0007669"/>
    <property type="project" value="UniProtKB-KW"/>
</dbReference>
<dbReference type="GO" id="GO:0004417">
    <property type="term" value="F:hydroxyethylthiazole kinase activity"/>
    <property type="evidence" value="ECO:0007669"/>
    <property type="project" value="UniProtKB-UniRule"/>
</dbReference>
<feature type="binding site" evidence="11">
    <location>
        <position position="167"/>
    </location>
    <ligand>
        <name>ATP</name>
        <dbReference type="ChEBI" id="CHEBI:30616"/>
    </ligand>
</feature>
<gene>
    <name evidence="11 12" type="primary">thiM</name>
    <name evidence="12" type="ORF">H8718_13675</name>
</gene>
<evidence type="ECO:0000256" key="9">
    <source>
        <dbReference type="ARBA" id="ARBA00022842"/>
    </source>
</evidence>
<dbReference type="InterPro" id="IPR000417">
    <property type="entry name" value="Hyethyz_kinase"/>
</dbReference>
<evidence type="ECO:0000256" key="8">
    <source>
        <dbReference type="ARBA" id="ARBA00022840"/>
    </source>
</evidence>
<evidence type="ECO:0000256" key="11">
    <source>
        <dbReference type="HAMAP-Rule" id="MF_00228"/>
    </source>
</evidence>
<evidence type="ECO:0000256" key="7">
    <source>
        <dbReference type="ARBA" id="ARBA00022777"/>
    </source>
</evidence>
<comment type="function">
    <text evidence="11">Catalyzes the phosphorylation of the hydroxyl group of 4-methyl-5-beta-hydroxyethylthiazole (THZ).</text>
</comment>
<dbReference type="GO" id="GO:0000287">
    <property type="term" value="F:magnesium ion binding"/>
    <property type="evidence" value="ECO:0007669"/>
    <property type="project" value="UniProtKB-UniRule"/>
</dbReference>
<comment type="similarity">
    <text evidence="11">Belongs to the Thz kinase family.</text>
</comment>
<evidence type="ECO:0000256" key="1">
    <source>
        <dbReference type="ARBA" id="ARBA00001771"/>
    </source>
</evidence>
<dbReference type="CDD" id="cd01170">
    <property type="entry name" value="THZ_kinase"/>
    <property type="match status" value="1"/>
</dbReference>
<accession>A0A926IEA0</accession>
<dbReference type="SUPFAM" id="SSF53613">
    <property type="entry name" value="Ribokinase-like"/>
    <property type="match status" value="1"/>
</dbReference>